<reference evidence="2" key="1">
    <citation type="submission" date="2020-07" db="EMBL/GenBank/DDBJ databases">
        <title>Hypervirulent multi-drug resistant Proteus mirabilis strain with mosaic plasmid.</title>
        <authorList>
            <person name="Shelenkov A."/>
            <person name="Mikhaylova Y.V."/>
            <person name="Yanushevich Y.G."/>
            <person name="Petrova L."/>
            <person name="Fomina V."/>
            <person name="Zamyatin M."/>
            <person name="Shagin D."/>
        </authorList>
    </citation>
    <scope>NUCLEOTIDE SEQUENCE</scope>
    <source>
        <strain evidence="2">CriePir89</strain>
    </source>
</reference>
<feature type="transmembrane region" description="Helical" evidence="1">
    <location>
        <begin position="100"/>
        <end position="118"/>
    </location>
</feature>
<keyword evidence="1" id="KW-1133">Transmembrane helix</keyword>
<dbReference type="RefSeq" id="WP_064971711.1">
    <property type="nucleotide sequence ID" value="NZ_CAXOIG010000009.1"/>
</dbReference>
<name>A0A7D5W8N0_PROMI</name>
<protein>
    <submittedName>
        <fullName evidence="2">Tail assembly protein</fullName>
    </submittedName>
</protein>
<evidence type="ECO:0000256" key="1">
    <source>
        <dbReference type="SAM" id="Phobius"/>
    </source>
</evidence>
<keyword evidence="1" id="KW-0472">Membrane</keyword>
<sequence>MATNDALNLALPRLATFRLYGDLQRFGRRFDLNVNTASEGLHALFIQLPALRLAIRDGWYQVRIAGTDISPQDINQRFNETLPDNVVVHIVPKLSGAKNVGVFQFIAGAALFSLGWWGPAWISATVAISLMAGGAAMMIGGVAQMLIPSPKPPNLSRGDEEKGNTYFSNLDNAVAQGMPVPIAYGEIMCGSRVISQSVEIMDDSDGENIDAGKHGG</sequence>
<dbReference type="Pfam" id="PF06805">
    <property type="entry name" value="Lambda_tail_I"/>
    <property type="match status" value="1"/>
</dbReference>
<keyword evidence="1" id="KW-0812">Transmembrane</keyword>
<dbReference type="InterPro" id="IPR010654">
    <property type="entry name" value="Phage_lambda_tail_I"/>
</dbReference>
<gene>
    <name evidence="2" type="ORF">HZ283_08315</name>
</gene>
<proteinExistence type="predicted"/>
<organism evidence="2">
    <name type="scientific">Proteus mirabilis</name>
    <dbReference type="NCBI Taxonomy" id="584"/>
    <lineage>
        <taxon>Bacteria</taxon>
        <taxon>Pseudomonadati</taxon>
        <taxon>Pseudomonadota</taxon>
        <taxon>Gammaproteobacteria</taxon>
        <taxon>Enterobacterales</taxon>
        <taxon>Morganellaceae</taxon>
        <taxon>Proteus</taxon>
    </lineage>
</organism>
<dbReference type="EMBL" id="CP059056">
    <property type="protein sequence ID" value="QLJ20810.1"/>
    <property type="molecule type" value="Genomic_DNA"/>
</dbReference>
<feature type="transmembrane region" description="Helical" evidence="1">
    <location>
        <begin position="124"/>
        <end position="147"/>
    </location>
</feature>
<evidence type="ECO:0000313" key="2">
    <source>
        <dbReference type="EMBL" id="QLJ20810.1"/>
    </source>
</evidence>
<dbReference type="AlphaFoldDB" id="A0A7D5W8N0"/>
<accession>A0A7D5W8N0</accession>